<evidence type="ECO:0000313" key="7">
    <source>
        <dbReference type="EMBL" id="PTQ56485.1"/>
    </source>
</evidence>
<dbReference type="Gene3D" id="3.40.50.300">
    <property type="entry name" value="P-loop containing nucleotide triphosphate hydrolases"/>
    <property type="match status" value="1"/>
</dbReference>
<dbReference type="PROSITE" id="PS00211">
    <property type="entry name" value="ABC_TRANSPORTER_1"/>
    <property type="match status" value="1"/>
</dbReference>
<dbReference type="InterPro" id="IPR050153">
    <property type="entry name" value="Metal_Ion_Import_ABC"/>
</dbReference>
<evidence type="ECO:0000256" key="1">
    <source>
        <dbReference type="ARBA" id="ARBA00005417"/>
    </source>
</evidence>
<name>A0A2R6Y1G7_9BACL</name>
<dbReference type="InterPro" id="IPR017871">
    <property type="entry name" value="ABC_transporter-like_CS"/>
</dbReference>
<evidence type="ECO:0000256" key="2">
    <source>
        <dbReference type="ARBA" id="ARBA00022448"/>
    </source>
</evidence>
<feature type="domain" description="ABC transporter" evidence="6">
    <location>
        <begin position="28"/>
        <end position="270"/>
    </location>
</feature>
<dbReference type="Proteomes" id="UP000244338">
    <property type="component" value="Unassembled WGS sequence"/>
</dbReference>
<gene>
    <name evidence="7" type="ORF">BSOLF_0192</name>
</gene>
<evidence type="ECO:0000259" key="6">
    <source>
        <dbReference type="PROSITE" id="PS50893"/>
    </source>
</evidence>
<evidence type="ECO:0000313" key="8">
    <source>
        <dbReference type="Proteomes" id="UP000244338"/>
    </source>
</evidence>
<dbReference type="AlphaFoldDB" id="A0A2R6Y1G7"/>
<sequence length="334" mass="37987">MCYNETESLRFRNKKIAEGDADVHEEILKVNNVSFRYAEQDVIKNVSLTLHRGELLGLVGPNGSGKSTLLKLILGLLPLRRGEVYWFGVPLSRFREWPRIGYVSQKASSFNTGFPATVEEVVLMGLTAKLGLFRRPGRRERRAVEDVLELVGMEEFKKRTIGALSGGQQQRVFIARALVTDPEVLILDEPTVGVDMRSEERFYELLEKLHRERALSMILVSHDLGVVSQKMDTIACINHELFYHGTAEHFRDVQDEVVLKTYGREMQVITHSHAYGSHRRPAFEACWDDQRAYVRGESDAPEKEAFKQTEQGRSSMQATRAEKEEPTLVGGDQH</sequence>
<dbReference type="InterPro" id="IPR003439">
    <property type="entry name" value="ABC_transporter-like_ATP-bd"/>
</dbReference>
<dbReference type="EMBL" id="PEBX01000027">
    <property type="protein sequence ID" value="PTQ56485.1"/>
    <property type="molecule type" value="Genomic_DNA"/>
</dbReference>
<dbReference type="InterPro" id="IPR003593">
    <property type="entry name" value="AAA+_ATPase"/>
</dbReference>
<evidence type="ECO:0000256" key="4">
    <source>
        <dbReference type="ARBA" id="ARBA00022840"/>
    </source>
</evidence>
<dbReference type="PANTHER" id="PTHR42734">
    <property type="entry name" value="METAL TRANSPORT SYSTEM ATP-BINDING PROTEIN TM_0124-RELATED"/>
    <property type="match status" value="1"/>
</dbReference>
<dbReference type="SMART" id="SM00382">
    <property type="entry name" value="AAA"/>
    <property type="match status" value="1"/>
</dbReference>
<comment type="similarity">
    <text evidence="1">Belongs to the ABC transporter superfamily.</text>
</comment>
<keyword evidence="2" id="KW-0813">Transport</keyword>
<evidence type="ECO:0000256" key="5">
    <source>
        <dbReference type="SAM" id="MobiDB-lite"/>
    </source>
</evidence>
<organism evidence="7 8">
    <name type="scientific">Candidatus Carbonibacillus altaicus</name>
    <dbReference type="NCBI Taxonomy" id="2163959"/>
    <lineage>
        <taxon>Bacteria</taxon>
        <taxon>Bacillati</taxon>
        <taxon>Bacillota</taxon>
        <taxon>Bacilli</taxon>
        <taxon>Bacillales</taxon>
        <taxon>Candidatus Carbonibacillus</taxon>
    </lineage>
</organism>
<evidence type="ECO:0000256" key="3">
    <source>
        <dbReference type="ARBA" id="ARBA00022741"/>
    </source>
</evidence>
<reference evidence="8" key="1">
    <citation type="journal article" date="2018" name="Sci. Rep.">
        <title>Lignite coal burning seam in the remote Altai Mountains harbors a hydrogen-driven thermophilic microbial community.</title>
        <authorList>
            <person name="Kadnikov V.V."/>
            <person name="Mardanov A.V."/>
            <person name="Ivasenko D.A."/>
            <person name="Antsiferov D.V."/>
            <person name="Beletsky A.V."/>
            <person name="Karnachuk O.V."/>
            <person name="Ravin N.V."/>
        </authorList>
    </citation>
    <scope>NUCLEOTIDE SEQUENCE [LARGE SCALE GENOMIC DNA]</scope>
</reference>
<dbReference type="GO" id="GO:0005524">
    <property type="term" value="F:ATP binding"/>
    <property type="evidence" value="ECO:0007669"/>
    <property type="project" value="UniProtKB-KW"/>
</dbReference>
<feature type="compositionally biased region" description="Basic and acidic residues" evidence="5">
    <location>
        <begin position="296"/>
        <end position="307"/>
    </location>
</feature>
<dbReference type="SUPFAM" id="SSF52540">
    <property type="entry name" value="P-loop containing nucleoside triphosphate hydrolases"/>
    <property type="match status" value="1"/>
</dbReference>
<comment type="caution">
    <text evidence="7">The sequence shown here is derived from an EMBL/GenBank/DDBJ whole genome shotgun (WGS) entry which is preliminary data.</text>
</comment>
<dbReference type="Pfam" id="PF00005">
    <property type="entry name" value="ABC_tran"/>
    <property type="match status" value="1"/>
</dbReference>
<dbReference type="GO" id="GO:0016887">
    <property type="term" value="F:ATP hydrolysis activity"/>
    <property type="evidence" value="ECO:0007669"/>
    <property type="project" value="InterPro"/>
</dbReference>
<dbReference type="FunFam" id="3.40.50.300:FF:000134">
    <property type="entry name" value="Iron-enterobactin ABC transporter ATP-binding protein"/>
    <property type="match status" value="1"/>
</dbReference>
<dbReference type="InterPro" id="IPR027417">
    <property type="entry name" value="P-loop_NTPase"/>
</dbReference>
<feature type="compositionally biased region" description="Polar residues" evidence="5">
    <location>
        <begin position="308"/>
        <end position="318"/>
    </location>
</feature>
<feature type="region of interest" description="Disordered" evidence="5">
    <location>
        <begin position="296"/>
        <end position="334"/>
    </location>
</feature>
<keyword evidence="3" id="KW-0547">Nucleotide-binding</keyword>
<protein>
    <submittedName>
        <fullName evidence="7">Zinc ABC transporter, ATP-binding protein ZnuC</fullName>
    </submittedName>
</protein>
<keyword evidence="4 7" id="KW-0067">ATP-binding</keyword>
<accession>A0A2R6Y1G7</accession>
<dbReference type="CDD" id="cd03235">
    <property type="entry name" value="ABC_Metallic_Cations"/>
    <property type="match status" value="1"/>
</dbReference>
<proteinExistence type="inferred from homology"/>
<dbReference type="PROSITE" id="PS50893">
    <property type="entry name" value="ABC_TRANSPORTER_2"/>
    <property type="match status" value="1"/>
</dbReference>
<dbReference type="PANTHER" id="PTHR42734:SF17">
    <property type="entry name" value="METAL TRANSPORT SYSTEM ATP-BINDING PROTEIN TM_0124-RELATED"/>
    <property type="match status" value="1"/>
</dbReference>